<dbReference type="InterPro" id="IPR004839">
    <property type="entry name" value="Aminotransferase_I/II_large"/>
</dbReference>
<dbReference type="Gene3D" id="3.40.640.10">
    <property type="entry name" value="Type I PLP-dependent aspartate aminotransferase-like (Major domain)"/>
    <property type="match status" value="1"/>
</dbReference>
<evidence type="ECO:0000313" key="7">
    <source>
        <dbReference type="EMBL" id="QEV16541.1"/>
    </source>
</evidence>
<dbReference type="SUPFAM" id="SSF53383">
    <property type="entry name" value="PLP-dependent transferases"/>
    <property type="match status" value="1"/>
</dbReference>
<evidence type="ECO:0000256" key="3">
    <source>
        <dbReference type="ARBA" id="ARBA00022679"/>
    </source>
</evidence>
<proteinExistence type="predicted"/>
<evidence type="ECO:0000256" key="1">
    <source>
        <dbReference type="ARBA" id="ARBA00001933"/>
    </source>
</evidence>
<dbReference type="GO" id="GO:0008483">
    <property type="term" value="F:transaminase activity"/>
    <property type="evidence" value="ECO:0007669"/>
    <property type="project" value="UniProtKB-KW"/>
</dbReference>
<dbReference type="EC" id="2.3.1.47" evidence="2"/>
<reference evidence="7 8" key="1">
    <citation type="submission" date="2017-09" db="EMBL/GenBank/DDBJ databases">
        <authorList>
            <person name="Lee N."/>
            <person name="Cho B.-K."/>
        </authorList>
    </citation>
    <scope>NUCLEOTIDE SEQUENCE [LARGE SCALE GENOMIC DNA]</scope>
    <source>
        <strain evidence="7 8">ATCC 12461</strain>
    </source>
</reference>
<name>A0A5J6HDW6_STRAD</name>
<dbReference type="AlphaFoldDB" id="A0A5J6HDW6"/>
<dbReference type="GO" id="GO:0008710">
    <property type="term" value="F:8-amino-7-oxononanoate synthase activity"/>
    <property type="evidence" value="ECO:0007669"/>
    <property type="project" value="UniProtKB-EC"/>
</dbReference>
<dbReference type="EMBL" id="CP023695">
    <property type="protein sequence ID" value="QEV16541.1"/>
    <property type="molecule type" value="Genomic_DNA"/>
</dbReference>
<gene>
    <name evidence="7" type="ORF">CP975_02575</name>
</gene>
<evidence type="ECO:0000259" key="6">
    <source>
        <dbReference type="Pfam" id="PF00155"/>
    </source>
</evidence>
<dbReference type="Proteomes" id="UP000326553">
    <property type="component" value="Chromosome"/>
</dbReference>
<sequence length="418" mass="45576">MTTSRTAPPSVDRLAPWAFAEFVEANTHDTAYRPPVVDGPVGPTIVQGGRELVNFASISFLDLERHIPVRRHFAEGAHAHGLSTSGSRMTQGICRPHQVLEETIARRTGKERAISFATGLLANIGFVTAMSSSAHFDTGIEVRNHDTVFIADRDVHWSVWKGLEGLGYGRNVHAFRHNDAADLARILNRLQTGENRKIVVIAESIYSADGTMGPIVEILDACDRYGAISMIDDANGFMVYGPENRPYAREATAIRERADFVMVSLSKAIGLEGGAIAGPAAAIDAFELLSGTSMFTAAIQPPTAYAAERTIEALAVQPAIVDDYLAHAARLREQIHASGTATTPTDSYMLSVPIGNDAAALQMREWFVEDGYLVPVFSYPAVTRNQALLRLFPHAGHTEEQMDGFLRTLVAYRRRLGM</sequence>
<comment type="cofactor">
    <cofactor evidence="1">
        <name>pyridoxal 5'-phosphate</name>
        <dbReference type="ChEBI" id="CHEBI:597326"/>
    </cofactor>
</comment>
<keyword evidence="8" id="KW-1185">Reference proteome</keyword>
<dbReference type="RefSeq" id="WP_055528802.1">
    <property type="nucleotide sequence ID" value="NZ_CP023695.1"/>
</dbReference>
<dbReference type="GO" id="GO:0009102">
    <property type="term" value="P:biotin biosynthetic process"/>
    <property type="evidence" value="ECO:0007669"/>
    <property type="project" value="TreeGrafter"/>
</dbReference>
<dbReference type="Gene3D" id="3.90.1150.10">
    <property type="entry name" value="Aspartate Aminotransferase, domain 1"/>
    <property type="match status" value="1"/>
</dbReference>
<dbReference type="InterPro" id="IPR015421">
    <property type="entry name" value="PyrdxlP-dep_Trfase_major"/>
</dbReference>
<feature type="domain" description="Aminotransferase class I/classII large" evidence="6">
    <location>
        <begin position="52"/>
        <end position="408"/>
    </location>
</feature>
<protein>
    <recommendedName>
        <fullName evidence="2">8-amino-7-oxononanoate synthase</fullName>
        <ecNumber evidence="2">2.3.1.47</ecNumber>
    </recommendedName>
</protein>
<dbReference type="InterPro" id="IPR015424">
    <property type="entry name" value="PyrdxlP-dep_Trfase"/>
</dbReference>
<dbReference type="InterPro" id="IPR015422">
    <property type="entry name" value="PyrdxlP-dep_Trfase_small"/>
</dbReference>
<dbReference type="KEGG" id="salw:CP975_02575"/>
<dbReference type="GO" id="GO:0030170">
    <property type="term" value="F:pyridoxal phosphate binding"/>
    <property type="evidence" value="ECO:0007669"/>
    <property type="project" value="InterPro"/>
</dbReference>
<keyword evidence="4" id="KW-0663">Pyridoxal phosphate</keyword>
<evidence type="ECO:0000256" key="5">
    <source>
        <dbReference type="ARBA" id="ARBA00047715"/>
    </source>
</evidence>
<dbReference type="InterPro" id="IPR050087">
    <property type="entry name" value="AON_synthase_class-II"/>
</dbReference>
<evidence type="ECO:0000313" key="8">
    <source>
        <dbReference type="Proteomes" id="UP000326553"/>
    </source>
</evidence>
<accession>A0A5J6HDW6</accession>
<dbReference type="PANTHER" id="PTHR13693:SF100">
    <property type="entry name" value="8-AMINO-7-OXONONANOATE SYNTHASE"/>
    <property type="match status" value="1"/>
</dbReference>
<evidence type="ECO:0000256" key="2">
    <source>
        <dbReference type="ARBA" id="ARBA00013187"/>
    </source>
</evidence>
<dbReference type="OrthoDB" id="9807157at2"/>
<keyword evidence="7" id="KW-0032">Aminotransferase</keyword>
<evidence type="ECO:0000256" key="4">
    <source>
        <dbReference type="ARBA" id="ARBA00022898"/>
    </source>
</evidence>
<comment type="catalytic activity">
    <reaction evidence="5">
        <text>6-carboxyhexanoyl-[ACP] + L-alanine + H(+) = (8S)-8-amino-7-oxononanoate + holo-[ACP] + CO2</text>
        <dbReference type="Rhea" id="RHEA:42288"/>
        <dbReference type="Rhea" id="RHEA-COMP:9685"/>
        <dbReference type="Rhea" id="RHEA-COMP:9955"/>
        <dbReference type="ChEBI" id="CHEBI:15378"/>
        <dbReference type="ChEBI" id="CHEBI:16526"/>
        <dbReference type="ChEBI" id="CHEBI:57972"/>
        <dbReference type="ChEBI" id="CHEBI:64479"/>
        <dbReference type="ChEBI" id="CHEBI:78846"/>
        <dbReference type="ChEBI" id="CHEBI:149468"/>
        <dbReference type="EC" id="2.3.1.47"/>
    </reaction>
</comment>
<organism evidence="7 8">
    <name type="scientific">Streptomyces alboniger</name>
    <dbReference type="NCBI Taxonomy" id="132473"/>
    <lineage>
        <taxon>Bacteria</taxon>
        <taxon>Bacillati</taxon>
        <taxon>Actinomycetota</taxon>
        <taxon>Actinomycetes</taxon>
        <taxon>Kitasatosporales</taxon>
        <taxon>Streptomycetaceae</taxon>
        <taxon>Streptomyces</taxon>
        <taxon>Streptomyces aurantiacus group</taxon>
    </lineage>
</organism>
<dbReference type="PANTHER" id="PTHR13693">
    <property type="entry name" value="CLASS II AMINOTRANSFERASE/8-AMINO-7-OXONONANOATE SYNTHASE"/>
    <property type="match status" value="1"/>
</dbReference>
<dbReference type="Pfam" id="PF00155">
    <property type="entry name" value="Aminotran_1_2"/>
    <property type="match status" value="1"/>
</dbReference>
<keyword evidence="3 7" id="KW-0808">Transferase</keyword>